<proteinExistence type="inferred from homology"/>
<accession>F2U6J5</accession>
<dbReference type="Pfam" id="PF01247">
    <property type="entry name" value="Ribosomal_L35Ae"/>
    <property type="match status" value="1"/>
</dbReference>
<sequence>MTKTRLYSKAVFLGYRRGKHNQQTNTSLIRIEGVDSKADTDFYLGKRVAYVYKAARKINDSKTRVIWGKVTRPHGNSGVVRARFRNPLPPKAMGARVRVMLYPSRV</sequence>
<protein>
    <submittedName>
        <fullName evidence="4">Ribosomal protein L35a</fullName>
    </submittedName>
</protein>
<dbReference type="InterPro" id="IPR009000">
    <property type="entry name" value="Transl_B-barrel_sf"/>
</dbReference>
<keyword evidence="2 4" id="KW-0689">Ribosomal protein</keyword>
<dbReference type="GO" id="GO:0005840">
    <property type="term" value="C:ribosome"/>
    <property type="evidence" value="ECO:0007669"/>
    <property type="project" value="UniProtKB-KW"/>
</dbReference>
<dbReference type="eggNOG" id="KOG0887">
    <property type="taxonomic scope" value="Eukaryota"/>
</dbReference>
<reference evidence="4" key="1">
    <citation type="submission" date="2009-08" db="EMBL/GenBank/DDBJ databases">
        <title>Annotation of Salpingoeca rosetta.</title>
        <authorList>
            <consortium name="The Broad Institute Genome Sequencing Platform"/>
            <person name="Russ C."/>
            <person name="Cuomo C."/>
            <person name="Burger G."/>
            <person name="Gray M.W."/>
            <person name="Holland P.W.H."/>
            <person name="King N."/>
            <person name="Lang F.B.F."/>
            <person name="Roger A.J."/>
            <person name="Ruiz-Trillo I."/>
            <person name="Young S.K."/>
            <person name="Zeng Q."/>
            <person name="Gargeya S."/>
            <person name="Alvarado L."/>
            <person name="Berlin A."/>
            <person name="Chapman S.B."/>
            <person name="Chen Z."/>
            <person name="Freedman E."/>
            <person name="Gellesch M."/>
            <person name="Goldberg J."/>
            <person name="Griggs A."/>
            <person name="Gujja S."/>
            <person name="Heilman E."/>
            <person name="Heiman D."/>
            <person name="Howarth C."/>
            <person name="Mehta T."/>
            <person name="Neiman D."/>
            <person name="Pearson M."/>
            <person name="Roberts A."/>
            <person name="Saif S."/>
            <person name="Shea T."/>
            <person name="Shenoy N."/>
            <person name="Sisk P."/>
            <person name="Stolte C."/>
            <person name="Sykes S."/>
            <person name="White J."/>
            <person name="Yandava C."/>
            <person name="Haas B."/>
            <person name="Nusbaum C."/>
            <person name="Birren B."/>
        </authorList>
    </citation>
    <scope>NUCLEOTIDE SEQUENCE [LARGE SCALE GENOMIC DNA]</scope>
    <source>
        <strain evidence="4">ATCC 50818</strain>
    </source>
</reference>
<dbReference type="KEGG" id="sre:PTSG_04085"/>
<dbReference type="Proteomes" id="UP000007799">
    <property type="component" value="Unassembled WGS sequence"/>
</dbReference>
<dbReference type="InterPro" id="IPR038661">
    <property type="entry name" value="Ribosomal_eL33_sf"/>
</dbReference>
<keyword evidence="5" id="KW-1185">Reference proteome</keyword>
<dbReference type="AlphaFoldDB" id="F2U6J5"/>
<dbReference type="OrthoDB" id="1166329at2759"/>
<dbReference type="RefSeq" id="XP_004994981.1">
    <property type="nucleotide sequence ID" value="XM_004994924.1"/>
</dbReference>
<organism evidence="5">
    <name type="scientific">Salpingoeca rosetta (strain ATCC 50818 / BSB-021)</name>
    <dbReference type="NCBI Taxonomy" id="946362"/>
    <lineage>
        <taxon>Eukaryota</taxon>
        <taxon>Choanoflagellata</taxon>
        <taxon>Craspedida</taxon>
        <taxon>Salpingoecidae</taxon>
        <taxon>Salpingoeca</taxon>
    </lineage>
</organism>
<dbReference type="SUPFAM" id="SSF50447">
    <property type="entry name" value="Translation proteins"/>
    <property type="match status" value="1"/>
</dbReference>
<evidence type="ECO:0000313" key="5">
    <source>
        <dbReference type="Proteomes" id="UP000007799"/>
    </source>
</evidence>
<dbReference type="InParanoid" id="F2U6J5"/>
<dbReference type="HAMAP" id="MF_00573">
    <property type="entry name" value="Ribosomal_eL33"/>
    <property type="match status" value="1"/>
</dbReference>
<dbReference type="GO" id="GO:1990904">
    <property type="term" value="C:ribonucleoprotein complex"/>
    <property type="evidence" value="ECO:0007669"/>
    <property type="project" value="UniProtKB-KW"/>
</dbReference>
<dbReference type="Gene3D" id="2.40.10.190">
    <property type="entry name" value="translation elongation factor selb, chain A, domain 4"/>
    <property type="match status" value="1"/>
</dbReference>
<evidence type="ECO:0000256" key="3">
    <source>
        <dbReference type="ARBA" id="ARBA00023274"/>
    </source>
</evidence>
<evidence type="ECO:0000256" key="1">
    <source>
        <dbReference type="ARBA" id="ARBA00009269"/>
    </source>
</evidence>
<dbReference type="PANTHER" id="PTHR10902">
    <property type="entry name" value="60S RIBOSOMAL PROTEIN L35A"/>
    <property type="match status" value="1"/>
</dbReference>
<dbReference type="FunCoup" id="F2U6J5">
    <property type="interactions" value="689"/>
</dbReference>
<dbReference type="InterPro" id="IPR018266">
    <property type="entry name" value="Ribosomal_eL33_CS"/>
</dbReference>
<dbReference type="GO" id="GO:0006412">
    <property type="term" value="P:translation"/>
    <property type="evidence" value="ECO:0007669"/>
    <property type="project" value="InterPro"/>
</dbReference>
<dbReference type="GO" id="GO:0003735">
    <property type="term" value="F:structural constituent of ribosome"/>
    <property type="evidence" value="ECO:0007669"/>
    <property type="project" value="InterPro"/>
</dbReference>
<comment type="similarity">
    <text evidence="1">Belongs to the eukaryotic ribosomal protein eL33 family.</text>
</comment>
<dbReference type="OMA" id="YRTNKHH"/>
<evidence type="ECO:0000313" key="4">
    <source>
        <dbReference type="EMBL" id="EGD83477.1"/>
    </source>
</evidence>
<dbReference type="FunFam" id="2.40.10.190:FF:000001">
    <property type="entry name" value="60S ribosomal protein L35a"/>
    <property type="match status" value="1"/>
</dbReference>
<dbReference type="EMBL" id="GL832963">
    <property type="protein sequence ID" value="EGD83477.1"/>
    <property type="molecule type" value="Genomic_DNA"/>
</dbReference>
<dbReference type="PROSITE" id="PS01105">
    <property type="entry name" value="RIBOSOMAL_L35AE"/>
    <property type="match status" value="1"/>
</dbReference>
<gene>
    <name evidence="4" type="ORF">PTSG_04085</name>
</gene>
<name>F2U6J5_SALR5</name>
<dbReference type="InterPro" id="IPR001780">
    <property type="entry name" value="Ribosomal_eL33"/>
</dbReference>
<evidence type="ECO:0000256" key="2">
    <source>
        <dbReference type="ARBA" id="ARBA00022980"/>
    </source>
</evidence>
<dbReference type="STRING" id="946362.F2U6J5"/>
<keyword evidence="3" id="KW-0687">Ribonucleoprotein</keyword>
<dbReference type="GeneID" id="16075559"/>